<protein>
    <submittedName>
        <fullName evidence="3">Uncharacterized protein</fullName>
    </submittedName>
</protein>
<dbReference type="KEGG" id="pbk:Back11_05880"/>
<evidence type="ECO:0000313" key="3">
    <source>
        <dbReference type="EMBL" id="BBH19243.1"/>
    </source>
</evidence>
<keyword evidence="2" id="KW-1133">Transmembrane helix</keyword>
<sequence length="117" mass="13338">MTILGTILAIILAIGFTVVIGPFGGLLLIAIIFGLVFSTHQRNKRIFDDLQRIKEKLGIEDKDEFNMKNEEIEKELEQELKQSQEASDLSDLNKENEKELEDFNGKNKGNEDKNSDR</sequence>
<feature type="region of interest" description="Disordered" evidence="1">
    <location>
        <begin position="76"/>
        <end position="117"/>
    </location>
</feature>
<name>A0A3G9J3F5_9BACL</name>
<gene>
    <name evidence="3" type="ORF">Back11_05880</name>
</gene>
<organism evidence="3 4">
    <name type="scientific">Paenibacillus baekrokdamisoli</name>
    <dbReference type="NCBI Taxonomy" id="1712516"/>
    <lineage>
        <taxon>Bacteria</taxon>
        <taxon>Bacillati</taxon>
        <taxon>Bacillota</taxon>
        <taxon>Bacilli</taxon>
        <taxon>Bacillales</taxon>
        <taxon>Paenibacillaceae</taxon>
        <taxon>Paenibacillus</taxon>
    </lineage>
</organism>
<proteinExistence type="predicted"/>
<keyword evidence="4" id="KW-1185">Reference proteome</keyword>
<feature type="compositionally biased region" description="Basic and acidic residues" evidence="1">
    <location>
        <begin position="91"/>
        <end position="117"/>
    </location>
</feature>
<dbReference type="RefSeq" id="WP_125653617.1">
    <property type="nucleotide sequence ID" value="NZ_AP019308.1"/>
</dbReference>
<dbReference type="AlphaFoldDB" id="A0A3G9J3F5"/>
<feature type="transmembrane region" description="Helical" evidence="2">
    <location>
        <begin position="6"/>
        <end position="37"/>
    </location>
</feature>
<keyword evidence="2" id="KW-0472">Membrane</keyword>
<accession>A0A3G9J3F5</accession>
<evidence type="ECO:0000256" key="2">
    <source>
        <dbReference type="SAM" id="Phobius"/>
    </source>
</evidence>
<dbReference type="OrthoDB" id="2666856at2"/>
<evidence type="ECO:0000313" key="4">
    <source>
        <dbReference type="Proteomes" id="UP000275368"/>
    </source>
</evidence>
<reference evidence="3 4" key="1">
    <citation type="submission" date="2018-11" db="EMBL/GenBank/DDBJ databases">
        <title>Complete genome sequence of Paenibacillus baekrokdamisoli strain KCTC 33723.</title>
        <authorList>
            <person name="Kang S.W."/>
            <person name="Lee K.C."/>
            <person name="Kim K.K."/>
            <person name="Kim J.S."/>
            <person name="Kim D.S."/>
            <person name="Ko S.H."/>
            <person name="Yang S.H."/>
            <person name="Lee J.S."/>
        </authorList>
    </citation>
    <scope>NUCLEOTIDE SEQUENCE [LARGE SCALE GENOMIC DNA]</scope>
    <source>
        <strain evidence="3 4">KCTC 33723</strain>
    </source>
</reference>
<keyword evidence="2" id="KW-0812">Transmembrane</keyword>
<evidence type="ECO:0000256" key="1">
    <source>
        <dbReference type="SAM" id="MobiDB-lite"/>
    </source>
</evidence>
<dbReference type="EMBL" id="AP019308">
    <property type="protein sequence ID" value="BBH19243.1"/>
    <property type="molecule type" value="Genomic_DNA"/>
</dbReference>
<dbReference type="Proteomes" id="UP000275368">
    <property type="component" value="Chromosome"/>
</dbReference>